<protein>
    <recommendedName>
        <fullName evidence="3">AMP nucleosidase</fullName>
        <ecNumber evidence="2">3.2.2.4</ecNumber>
    </recommendedName>
    <alternativeName>
        <fullName evidence="3">AMP nucleosidase</fullName>
    </alternativeName>
</protein>
<dbReference type="GO" id="GO:0009691">
    <property type="term" value="P:cytokinin biosynthetic process"/>
    <property type="evidence" value="ECO:0007669"/>
    <property type="project" value="InterPro"/>
</dbReference>
<dbReference type="PANTHER" id="PTHR43393">
    <property type="entry name" value="CYTOKININ RIBOSIDE 5'-MONOPHOSPHATE PHOSPHORIBOHYDROLASE"/>
    <property type="match status" value="1"/>
</dbReference>
<comment type="catalytic activity">
    <reaction evidence="1">
        <text>AMP + H2O = D-ribose 5-phosphate + adenine</text>
        <dbReference type="Rhea" id="RHEA:20129"/>
        <dbReference type="ChEBI" id="CHEBI:15377"/>
        <dbReference type="ChEBI" id="CHEBI:16708"/>
        <dbReference type="ChEBI" id="CHEBI:78346"/>
        <dbReference type="ChEBI" id="CHEBI:456215"/>
        <dbReference type="EC" id="3.2.2.4"/>
    </reaction>
</comment>
<evidence type="ECO:0000256" key="3">
    <source>
        <dbReference type="ARBA" id="ARBA00031983"/>
    </source>
</evidence>
<gene>
    <name evidence="4" type="ORF">COS99_08210</name>
</gene>
<dbReference type="GO" id="GO:0005829">
    <property type="term" value="C:cytosol"/>
    <property type="evidence" value="ECO:0007669"/>
    <property type="project" value="TreeGrafter"/>
</dbReference>
<dbReference type="InterPro" id="IPR052341">
    <property type="entry name" value="LOG_family_nucleotidases"/>
</dbReference>
<dbReference type="Pfam" id="PF03641">
    <property type="entry name" value="Lysine_decarbox"/>
    <property type="match status" value="1"/>
</dbReference>
<dbReference type="Gene3D" id="3.40.50.450">
    <property type="match status" value="1"/>
</dbReference>
<dbReference type="Proteomes" id="UP000230052">
    <property type="component" value="Unassembled WGS sequence"/>
</dbReference>
<dbReference type="SUPFAM" id="SSF102405">
    <property type="entry name" value="MCP/YpsA-like"/>
    <property type="match status" value="1"/>
</dbReference>
<evidence type="ECO:0000256" key="2">
    <source>
        <dbReference type="ARBA" id="ARBA00011985"/>
    </source>
</evidence>
<dbReference type="NCBIfam" id="TIGR00730">
    <property type="entry name" value="Rossman fold protein, TIGR00730 family"/>
    <property type="match status" value="1"/>
</dbReference>
<comment type="caution">
    <text evidence="4">The sequence shown here is derived from an EMBL/GenBank/DDBJ whole genome shotgun (WGS) entry which is preliminary data.</text>
</comment>
<organism evidence="4 5">
    <name type="scientific">Candidatus Aquitaenariimonas noxiae</name>
    <dbReference type="NCBI Taxonomy" id="1974741"/>
    <lineage>
        <taxon>Bacteria</taxon>
        <taxon>Pseudomonadati</taxon>
        <taxon>Candidatus Omnitrophota</taxon>
        <taxon>Candidatus Aquitaenariimonas</taxon>
    </lineage>
</organism>
<dbReference type="InterPro" id="IPR005269">
    <property type="entry name" value="LOG"/>
</dbReference>
<proteinExistence type="predicted"/>
<reference evidence="4 5" key="1">
    <citation type="submission" date="2017-09" db="EMBL/GenBank/DDBJ databases">
        <title>Depth-based differentiation of microbial function through sediment-hosted aquifers and enrichment of novel symbionts in the deep terrestrial subsurface.</title>
        <authorList>
            <person name="Probst A.J."/>
            <person name="Ladd B."/>
            <person name="Jarett J.K."/>
            <person name="Geller-Mcgrath D.E."/>
            <person name="Sieber C.M."/>
            <person name="Emerson J.B."/>
            <person name="Anantharaman K."/>
            <person name="Thomas B.C."/>
            <person name="Malmstrom R."/>
            <person name="Stieglmeier M."/>
            <person name="Klingl A."/>
            <person name="Woyke T."/>
            <person name="Ryan C.M."/>
            <person name="Banfield J.F."/>
        </authorList>
    </citation>
    <scope>NUCLEOTIDE SEQUENCE [LARGE SCALE GENOMIC DNA]</scope>
    <source>
        <strain evidence="4">CG07_land_8_20_14_0_80_42_15</strain>
    </source>
</reference>
<accession>A0A2J0KSW4</accession>
<evidence type="ECO:0000313" key="5">
    <source>
        <dbReference type="Proteomes" id="UP000230052"/>
    </source>
</evidence>
<dbReference type="PANTHER" id="PTHR43393:SF2">
    <property type="entry name" value="CYTOKININ RIBOSIDE 5'-MONOPHOSPHATE PHOSPHORIBOHYDROLASE"/>
    <property type="match status" value="1"/>
</dbReference>
<dbReference type="AlphaFoldDB" id="A0A2J0KSW4"/>
<dbReference type="EC" id="3.2.2.4" evidence="2"/>
<dbReference type="EMBL" id="PEWV01000075">
    <property type="protein sequence ID" value="PIU40879.1"/>
    <property type="molecule type" value="Genomic_DNA"/>
</dbReference>
<sequence>MKSKTKTRRPYIVGDEKIDRIITQLANGYGSGEAAQLLREIITTAIKLGREGGDNGDLKLINLSLKELRYAFRVFSPFRDVRKVIVFGSAKTKKESPDYKLAENFSREIVKRKFMVITGAGPGIMEAANKGAGPGKSFGVNIRLPFEQRENKFIKNSPYLIGFKHFFTRKLIFIKESDATVLFPGGFGTHDEGFENLTLIQTGKCRPRPIVLMEPKGGIYWKSWMSFIKGQLLKRGYISEDDLKLFTYINDVKEAADYVENFYRVYHSIRYVRGLTVMRLKHPLPKWLLRKIKKDFSDILIRGYIKNSGPLEEELKRNEYPYLPRLIMKFNKSKFGRLCDMIHIINKV</sequence>
<evidence type="ECO:0000256" key="1">
    <source>
        <dbReference type="ARBA" id="ARBA00000274"/>
    </source>
</evidence>
<name>A0A2J0KSW4_9BACT</name>
<dbReference type="InterPro" id="IPR031100">
    <property type="entry name" value="LOG_fam"/>
</dbReference>
<dbReference type="GO" id="GO:0008714">
    <property type="term" value="F:AMP nucleosidase activity"/>
    <property type="evidence" value="ECO:0007669"/>
    <property type="project" value="UniProtKB-EC"/>
</dbReference>
<evidence type="ECO:0000313" key="4">
    <source>
        <dbReference type="EMBL" id="PIU40879.1"/>
    </source>
</evidence>